<feature type="signal peptide" evidence="1">
    <location>
        <begin position="1"/>
        <end position="16"/>
    </location>
</feature>
<accession>A0A0A8ZCQ5</accession>
<evidence type="ECO:0000256" key="1">
    <source>
        <dbReference type="SAM" id="SignalP"/>
    </source>
</evidence>
<proteinExistence type="predicted"/>
<organism evidence="2">
    <name type="scientific">Arundo donax</name>
    <name type="common">Giant reed</name>
    <name type="synonym">Donax arundinaceus</name>
    <dbReference type="NCBI Taxonomy" id="35708"/>
    <lineage>
        <taxon>Eukaryota</taxon>
        <taxon>Viridiplantae</taxon>
        <taxon>Streptophyta</taxon>
        <taxon>Embryophyta</taxon>
        <taxon>Tracheophyta</taxon>
        <taxon>Spermatophyta</taxon>
        <taxon>Magnoliopsida</taxon>
        <taxon>Liliopsida</taxon>
        <taxon>Poales</taxon>
        <taxon>Poaceae</taxon>
        <taxon>PACMAD clade</taxon>
        <taxon>Arundinoideae</taxon>
        <taxon>Arundineae</taxon>
        <taxon>Arundo</taxon>
    </lineage>
</organism>
<reference evidence="2" key="1">
    <citation type="submission" date="2014-09" db="EMBL/GenBank/DDBJ databases">
        <authorList>
            <person name="Magalhaes I.L.F."/>
            <person name="Oliveira U."/>
            <person name="Santos F.R."/>
            <person name="Vidigal T.H.D.A."/>
            <person name="Brescovit A.D."/>
            <person name="Santos A.J."/>
        </authorList>
    </citation>
    <scope>NUCLEOTIDE SEQUENCE</scope>
    <source>
        <tissue evidence="2">Shoot tissue taken approximately 20 cm above the soil surface</tissue>
    </source>
</reference>
<keyword evidence="1" id="KW-0732">Signal</keyword>
<feature type="chain" id="PRO_5002043577" evidence="1">
    <location>
        <begin position="17"/>
        <end position="42"/>
    </location>
</feature>
<sequence length="42" mass="4394">MYVLGLLTCAFPIASSATHARDAAATTIILFSLLSLSLNDNP</sequence>
<dbReference type="AlphaFoldDB" id="A0A0A8ZCQ5"/>
<evidence type="ECO:0000313" key="2">
    <source>
        <dbReference type="EMBL" id="JAD37179.1"/>
    </source>
</evidence>
<reference evidence="2" key="2">
    <citation type="journal article" date="2015" name="Data Brief">
        <title>Shoot transcriptome of the giant reed, Arundo donax.</title>
        <authorList>
            <person name="Barrero R.A."/>
            <person name="Guerrero F.D."/>
            <person name="Moolhuijzen P."/>
            <person name="Goolsby J.A."/>
            <person name="Tidwell J."/>
            <person name="Bellgard S.E."/>
            <person name="Bellgard M.I."/>
        </authorList>
    </citation>
    <scope>NUCLEOTIDE SEQUENCE</scope>
    <source>
        <tissue evidence="2">Shoot tissue taken approximately 20 cm above the soil surface</tissue>
    </source>
</reference>
<protein>
    <submittedName>
        <fullName evidence="2">Uncharacterized protein</fullName>
    </submittedName>
</protein>
<dbReference type="EMBL" id="GBRH01260716">
    <property type="protein sequence ID" value="JAD37179.1"/>
    <property type="molecule type" value="Transcribed_RNA"/>
</dbReference>
<name>A0A0A8ZCQ5_ARUDO</name>